<dbReference type="RefSeq" id="XP_005764579.1">
    <property type="nucleotide sequence ID" value="XM_005764522.1"/>
</dbReference>
<sequence length="220" mass="23047">RALHVDGALLVVDKGAGLLTVPGIGEAKADCLLSRLADAGHPEVGHAAHRLDRDTSGVLALGRTPAAHRSLCVQFQERRASKRYEALVLGWPAEDAGEVDLPIGKVRRPGGAARMRVAAGAAGAEQARPSVSTWRVLERTSLPDSGVGVARVELVPVTGRAHQLRLHMEAIGHPVLGDELHGSDEAAAAAPRLCLHASALTLDHPDGRSGRVTFRSAAPF</sequence>
<evidence type="ECO:0000256" key="1">
    <source>
        <dbReference type="ARBA" id="ARBA00022694"/>
    </source>
</evidence>
<name>A0A0D3ILL5_EMIH1</name>
<dbReference type="PANTHER" id="PTHR21600">
    <property type="entry name" value="MITOCHONDRIAL RNA PSEUDOURIDINE SYNTHASE"/>
    <property type="match status" value="1"/>
</dbReference>
<dbReference type="AlphaFoldDB" id="A0A0D3ILL5"/>
<dbReference type="SUPFAM" id="SSF55120">
    <property type="entry name" value="Pseudouridine synthase"/>
    <property type="match status" value="1"/>
</dbReference>
<dbReference type="GO" id="GO:0008033">
    <property type="term" value="P:tRNA processing"/>
    <property type="evidence" value="ECO:0007669"/>
    <property type="project" value="UniProtKB-KW"/>
</dbReference>
<proteinExistence type="predicted"/>
<dbReference type="PaxDb" id="2903-EOD12150"/>
<dbReference type="Proteomes" id="UP000013827">
    <property type="component" value="Unassembled WGS sequence"/>
</dbReference>
<protein>
    <recommendedName>
        <fullName evidence="3">Pseudouridine synthase RsuA/RluA-like domain-containing protein</fullName>
    </recommendedName>
</protein>
<dbReference type="PANTHER" id="PTHR21600:SF91">
    <property type="entry name" value="DUAL-SPECIFICITY RNA PSEUDOURIDINE SYNTHASE RLUA"/>
    <property type="match status" value="1"/>
</dbReference>
<dbReference type="KEGG" id="ehx:EMIHUDRAFT_57237"/>
<reference evidence="4" key="2">
    <citation type="submission" date="2024-10" db="UniProtKB">
        <authorList>
            <consortium name="EnsemblProtists"/>
        </authorList>
    </citation>
    <scope>IDENTIFICATION</scope>
</reference>
<dbReference type="STRING" id="2903.R1DC44"/>
<dbReference type="HOGENOM" id="CLU_016902_11_1_1"/>
<evidence type="ECO:0000259" key="3">
    <source>
        <dbReference type="Pfam" id="PF00849"/>
    </source>
</evidence>
<dbReference type="GO" id="GO:0009982">
    <property type="term" value="F:pseudouridine synthase activity"/>
    <property type="evidence" value="ECO:0007669"/>
    <property type="project" value="InterPro"/>
</dbReference>
<dbReference type="GO" id="GO:0000455">
    <property type="term" value="P:enzyme-directed rRNA pseudouridine synthesis"/>
    <property type="evidence" value="ECO:0007669"/>
    <property type="project" value="TreeGrafter"/>
</dbReference>
<dbReference type="InterPro" id="IPR050188">
    <property type="entry name" value="RluA_PseudoU_synthase"/>
</dbReference>
<dbReference type="CDD" id="cd02869">
    <property type="entry name" value="PseudoU_synth_RluA_like"/>
    <property type="match status" value="1"/>
</dbReference>
<dbReference type="OMA" id="KRVDKRY"/>
<organism evidence="4 5">
    <name type="scientific">Emiliania huxleyi (strain CCMP1516)</name>
    <dbReference type="NCBI Taxonomy" id="280463"/>
    <lineage>
        <taxon>Eukaryota</taxon>
        <taxon>Haptista</taxon>
        <taxon>Haptophyta</taxon>
        <taxon>Prymnesiophyceae</taxon>
        <taxon>Isochrysidales</taxon>
        <taxon>Noelaerhabdaceae</taxon>
        <taxon>Emiliania</taxon>
    </lineage>
</organism>
<dbReference type="GO" id="GO:0003723">
    <property type="term" value="F:RNA binding"/>
    <property type="evidence" value="ECO:0007669"/>
    <property type="project" value="InterPro"/>
</dbReference>
<keyword evidence="1" id="KW-0819">tRNA processing</keyword>
<feature type="domain" description="Pseudouridine synthase RsuA/RluA-like" evidence="3">
    <location>
        <begin position="9"/>
        <end position="170"/>
    </location>
</feature>
<dbReference type="GeneID" id="17258271"/>
<evidence type="ECO:0000313" key="5">
    <source>
        <dbReference type="Proteomes" id="UP000013827"/>
    </source>
</evidence>
<reference evidence="5" key="1">
    <citation type="journal article" date="2013" name="Nature">
        <title>Pan genome of the phytoplankton Emiliania underpins its global distribution.</title>
        <authorList>
            <person name="Read B.A."/>
            <person name="Kegel J."/>
            <person name="Klute M.J."/>
            <person name="Kuo A."/>
            <person name="Lefebvre S.C."/>
            <person name="Maumus F."/>
            <person name="Mayer C."/>
            <person name="Miller J."/>
            <person name="Monier A."/>
            <person name="Salamov A."/>
            <person name="Young J."/>
            <person name="Aguilar M."/>
            <person name="Claverie J.M."/>
            <person name="Frickenhaus S."/>
            <person name="Gonzalez K."/>
            <person name="Herman E.K."/>
            <person name="Lin Y.C."/>
            <person name="Napier J."/>
            <person name="Ogata H."/>
            <person name="Sarno A.F."/>
            <person name="Shmutz J."/>
            <person name="Schroeder D."/>
            <person name="de Vargas C."/>
            <person name="Verret F."/>
            <person name="von Dassow P."/>
            <person name="Valentin K."/>
            <person name="Van de Peer Y."/>
            <person name="Wheeler G."/>
            <person name="Dacks J.B."/>
            <person name="Delwiche C.F."/>
            <person name="Dyhrman S.T."/>
            <person name="Glockner G."/>
            <person name="John U."/>
            <person name="Richards T."/>
            <person name="Worden A.Z."/>
            <person name="Zhang X."/>
            <person name="Grigoriev I.V."/>
            <person name="Allen A.E."/>
            <person name="Bidle K."/>
            <person name="Borodovsky M."/>
            <person name="Bowler C."/>
            <person name="Brownlee C."/>
            <person name="Cock J.M."/>
            <person name="Elias M."/>
            <person name="Gladyshev V.N."/>
            <person name="Groth M."/>
            <person name="Guda C."/>
            <person name="Hadaegh A."/>
            <person name="Iglesias-Rodriguez M.D."/>
            <person name="Jenkins J."/>
            <person name="Jones B.M."/>
            <person name="Lawson T."/>
            <person name="Leese F."/>
            <person name="Lindquist E."/>
            <person name="Lobanov A."/>
            <person name="Lomsadze A."/>
            <person name="Malik S.B."/>
            <person name="Marsh M.E."/>
            <person name="Mackinder L."/>
            <person name="Mock T."/>
            <person name="Mueller-Roeber B."/>
            <person name="Pagarete A."/>
            <person name="Parker M."/>
            <person name="Probert I."/>
            <person name="Quesneville H."/>
            <person name="Raines C."/>
            <person name="Rensing S.A."/>
            <person name="Riano-Pachon D.M."/>
            <person name="Richier S."/>
            <person name="Rokitta S."/>
            <person name="Shiraiwa Y."/>
            <person name="Soanes D.M."/>
            <person name="van der Giezen M."/>
            <person name="Wahlund T.M."/>
            <person name="Williams B."/>
            <person name="Wilson W."/>
            <person name="Wolfe G."/>
            <person name="Wurch L.L."/>
        </authorList>
    </citation>
    <scope>NUCLEOTIDE SEQUENCE</scope>
</reference>
<keyword evidence="2" id="KW-0413">Isomerase</keyword>
<evidence type="ECO:0000313" key="4">
    <source>
        <dbReference type="EnsemblProtists" id="EOD12150"/>
    </source>
</evidence>
<evidence type="ECO:0000256" key="2">
    <source>
        <dbReference type="ARBA" id="ARBA00023235"/>
    </source>
</evidence>
<dbReference type="Pfam" id="PF00849">
    <property type="entry name" value="PseudoU_synth_2"/>
    <property type="match status" value="1"/>
</dbReference>
<dbReference type="InterPro" id="IPR020103">
    <property type="entry name" value="PsdUridine_synth_cat_dom_sf"/>
</dbReference>
<keyword evidence="5" id="KW-1185">Reference proteome</keyword>
<dbReference type="InterPro" id="IPR006145">
    <property type="entry name" value="PsdUridine_synth_RsuA/RluA"/>
</dbReference>
<dbReference type="Gene3D" id="3.30.2350.10">
    <property type="entry name" value="Pseudouridine synthase"/>
    <property type="match status" value="1"/>
</dbReference>
<dbReference type="EnsemblProtists" id="EOD12150">
    <property type="protein sequence ID" value="EOD12150"/>
    <property type="gene ID" value="EMIHUDRAFT_57237"/>
</dbReference>
<dbReference type="eggNOG" id="KOG1919">
    <property type="taxonomic scope" value="Eukaryota"/>
</dbReference>
<accession>A0A0D3ILL5</accession>